<keyword evidence="3" id="KW-1185">Reference proteome</keyword>
<dbReference type="Proteomes" id="UP001291687">
    <property type="component" value="Unassembled WGS sequence"/>
</dbReference>
<organism evidence="2 3">
    <name type="scientific">Candidatus Megaera venefica</name>
    <dbReference type="NCBI Taxonomy" id="2055910"/>
    <lineage>
        <taxon>Bacteria</taxon>
        <taxon>Pseudomonadati</taxon>
        <taxon>Pseudomonadota</taxon>
        <taxon>Alphaproteobacteria</taxon>
        <taxon>Rickettsiales</taxon>
        <taxon>Rickettsiaceae</taxon>
        <taxon>Candidatus Megaera</taxon>
    </lineage>
</organism>
<reference evidence="2 3" key="1">
    <citation type="submission" date="2023-03" db="EMBL/GenBank/DDBJ databases">
        <title>Host association and intracellularity evolved multiple times independently in the Rickettsiales.</title>
        <authorList>
            <person name="Castelli M."/>
            <person name="Nardi T."/>
            <person name="Gammuto L."/>
            <person name="Bellinzona G."/>
            <person name="Sabaneyeva E."/>
            <person name="Potekhin A."/>
            <person name="Serra V."/>
            <person name="Petroni G."/>
            <person name="Sassera D."/>
        </authorList>
    </citation>
    <scope>NUCLEOTIDE SEQUENCE [LARGE SCALE GENOMIC DNA]</scope>
    <source>
        <strain evidence="2 3">Sr 2-6</strain>
    </source>
</reference>
<dbReference type="RefSeq" id="WP_322776259.1">
    <property type="nucleotide sequence ID" value="NZ_JARJFB010000013.1"/>
</dbReference>
<proteinExistence type="predicted"/>
<sequence length="361" mass="39816">MIKYLTTHNFLISITLIIAAVLICFIPEAKAGNRFTSSYPCSDNGKYCISSGTRTVQGFQVHRDCWEWAYNKQCNYPSKNDCAQHAKCYSLGASGCVLRDSLGNCVNILKEFSCKRWIPTVIESETVRYGSVDKDGLEGLVCEGVPCIDGNCIDKSYEMDADMVSSVAQLGALSQGKSDGVNFKIFEGLGRNCSKKPIGYQSCCHVYPKGWGKKLGAKCSKDEEILSEKRQKNLCIYVGKESKKTAGVTTLIKHHYCCFSNMLEKVVQVQARKQLGLNFGSGGSPNCRGLTLDELSRVDFSKMDFSEVAAEMQKKIAMPNVADVKGRIEGSLNNDCNKFDTQQEAHPKNKASGVNSKVKEE</sequence>
<evidence type="ECO:0000313" key="3">
    <source>
        <dbReference type="Proteomes" id="UP001291687"/>
    </source>
</evidence>
<evidence type="ECO:0000313" key="2">
    <source>
        <dbReference type="EMBL" id="MEA0970357.1"/>
    </source>
</evidence>
<feature type="compositionally biased region" description="Basic and acidic residues" evidence="1">
    <location>
        <begin position="337"/>
        <end position="347"/>
    </location>
</feature>
<dbReference type="EMBL" id="JARJFB010000013">
    <property type="protein sequence ID" value="MEA0970357.1"/>
    <property type="molecule type" value="Genomic_DNA"/>
</dbReference>
<name>A0ABU5NB64_9RICK</name>
<gene>
    <name evidence="2" type="ORF">Megvenef_00316</name>
</gene>
<dbReference type="InterPro" id="IPR014121">
    <property type="entry name" value="TraN_Ftype"/>
</dbReference>
<accession>A0ABU5NB64</accession>
<comment type="caution">
    <text evidence="2">The sequence shown here is derived from an EMBL/GenBank/DDBJ whole genome shotgun (WGS) entry which is preliminary data.</text>
</comment>
<feature type="region of interest" description="Disordered" evidence="1">
    <location>
        <begin position="335"/>
        <end position="361"/>
    </location>
</feature>
<evidence type="ECO:0000256" key="1">
    <source>
        <dbReference type="SAM" id="MobiDB-lite"/>
    </source>
</evidence>
<protein>
    <submittedName>
        <fullName evidence="2">Conjugal transfer mating pair stabilization protein TraN</fullName>
    </submittedName>
</protein>
<dbReference type="Pfam" id="PF06986">
    <property type="entry name" value="F_T4SS_TraN"/>
    <property type="match status" value="1"/>
</dbReference>